<evidence type="ECO:0000313" key="1">
    <source>
        <dbReference type="EMBL" id="SEK67017.1"/>
    </source>
</evidence>
<reference evidence="1 2" key="1">
    <citation type="submission" date="2016-10" db="EMBL/GenBank/DDBJ databases">
        <authorList>
            <person name="de Groot N.N."/>
        </authorList>
    </citation>
    <scope>NUCLEOTIDE SEQUENCE [LARGE SCALE GENOMIC DNA]</scope>
    <source>
        <strain evidence="1 2">Nv1</strain>
    </source>
</reference>
<proteinExistence type="predicted"/>
<accession>A0A1H7IZG7</accession>
<dbReference type="STRING" id="1233.SAMN05216387_102326"/>
<evidence type="ECO:0008006" key="3">
    <source>
        <dbReference type="Google" id="ProtNLM"/>
    </source>
</evidence>
<dbReference type="Proteomes" id="UP000198620">
    <property type="component" value="Unassembled WGS sequence"/>
</dbReference>
<sequence length="145" mass="16016">MPRSHIPAEVIAAYRSARYQAGSGPDAMILRVDQYSEPLSQLFATSGHRCAAFITACNPFGVRQSPEANRAACVRLRKRLAQYVPQLARIIEGVGLDSAGDWPGEESFLILGLDLETSRALGRDFHQNAIVWVDKDAIPRLILLR</sequence>
<dbReference type="AlphaFoldDB" id="A0A1H7IZG7"/>
<dbReference type="RefSeq" id="WP_090827439.1">
    <property type="nucleotide sequence ID" value="NZ_FOBH01000002.1"/>
</dbReference>
<evidence type="ECO:0000313" key="2">
    <source>
        <dbReference type="Proteomes" id="UP000198620"/>
    </source>
</evidence>
<name>A0A1H7IZG7_9PROT</name>
<organism evidence="1 2">
    <name type="scientific">Nitrosovibrio tenuis</name>
    <dbReference type="NCBI Taxonomy" id="1233"/>
    <lineage>
        <taxon>Bacteria</taxon>
        <taxon>Pseudomonadati</taxon>
        <taxon>Pseudomonadota</taxon>
        <taxon>Betaproteobacteria</taxon>
        <taxon>Nitrosomonadales</taxon>
        <taxon>Nitrosomonadaceae</taxon>
        <taxon>Nitrosovibrio</taxon>
    </lineage>
</organism>
<keyword evidence="2" id="KW-1185">Reference proteome</keyword>
<dbReference type="OrthoDB" id="8548211at2"/>
<gene>
    <name evidence="1" type="ORF">SAMN05216387_102326</name>
</gene>
<dbReference type="EMBL" id="FOBH01000002">
    <property type="protein sequence ID" value="SEK67017.1"/>
    <property type="molecule type" value="Genomic_DNA"/>
</dbReference>
<dbReference type="Pfam" id="PF11697">
    <property type="entry name" value="DUF3293"/>
    <property type="match status" value="1"/>
</dbReference>
<protein>
    <recommendedName>
        <fullName evidence="3">DUF3293 domain-containing protein</fullName>
    </recommendedName>
</protein>
<dbReference type="InterPro" id="IPR021710">
    <property type="entry name" value="DUF3293"/>
</dbReference>